<dbReference type="SUPFAM" id="SSF161098">
    <property type="entry name" value="MetI-like"/>
    <property type="match status" value="1"/>
</dbReference>
<dbReference type="CDD" id="cd06261">
    <property type="entry name" value="TM_PBP2"/>
    <property type="match status" value="1"/>
</dbReference>
<feature type="transmembrane region" description="Helical" evidence="7">
    <location>
        <begin position="162"/>
        <end position="188"/>
    </location>
</feature>
<keyword evidence="2 7" id="KW-0813">Transport</keyword>
<evidence type="ECO:0000256" key="4">
    <source>
        <dbReference type="ARBA" id="ARBA00022692"/>
    </source>
</evidence>
<accession>A0A6L6LMC8</accession>
<feature type="transmembrane region" description="Helical" evidence="7">
    <location>
        <begin position="209"/>
        <end position="234"/>
    </location>
</feature>
<dbReference type="InterPro" id="IPR035906">
    <property type="entry name" value="MetI-like_sf"/>
</dbReference>
<keyword evidence="4 7" id="KW-0812">Transmembrane</keyword>
<gene>
    <name evidence="9" type="ORF">GMD59_01080</name>
</gene>
<keyword evidence="6 7" id="KW-0472">Membrane</keyword>
<dbReference type="PANTHER" id="PTHR30193:SF44">
    <property type="entry name" value="LACTOSE TRANSPORT SYSTEM PERMEASE PROTEIN LACF"/>
    <property type="match status" value="1"/>
</dbReference>
<dbReference type="Gene3D" id="1.10.3720.10">
    <property type="entry name" value="MetI-like"/>
    <property type="match status" value="1"/>
</dbReference>
<dbReference type="GO" id="GO:0055085">
    <property type="term" value="P:transmembrane transport"/>
    <property type="evidence" value="ECO:0007669"/>
    <property type="project" value="InterPro"/>
</dbReference>
<organism evidence="9 10">
    <name type="scientific">Ruthenibacterium lactatiformans</name>
    <dbReference type="NCBI Taxonomy" id="1550024"/>
    <lineage>
        <taxon>Bacteria</taxon>
        <taxon>Bacillati</taxon>
        <taxon>Bacillota</taxon>
        <taxon>Clostridia</taxon>
        <taxon>Eubacteriales</taxon>
        <taxon>Oscillospiraceae</taxon>
        <taxon>Ruthenibacterium</taxon>
    </lineage>
</organism>
<dbReference type="InterPro" id="IPR000515">
    <property type="entry name" value="MetI-like"/>
</dbReference>
<evidence type="ECO:0000256" key="2">
    <source>
        <dbReference type="ARBA" id="ARBA00022448"/>
    </source>
</evidence>
<evidence type="ECO:0000256" key="5">
    <source>
        <dbReference type="ARBA" id="ARBA00022989"/>
    </source>
</evidence>
<dbReference type="EMBL" id="WMZU01000001">
    <property type="protein sequence ID" value="MTS25875.1"/>
    <property type="molecule type" value="Genomic_DNA"/>
</dbReference>
<evidence type="ECO:0000256" key="7">
    <source>
        <dbReference type="RuleBase" id="RU363032"/>
    </source>
</evidence>
<dbReference type="GO" id="GO:0005886">
    <property type="term" value="C:plasma membrane"/>
    <property type="evidence" value="ECO:0007669"/>
    <property type="project" value="UniProtKB-SubCell"/>
</dbReference>
<evidence type="ECO:0000256" key="3">
    <source>
        <dbReference type="ARBA" id="ARBA00022475"/>
    </source>
</evidence>
<evidence type="ECO:0000313" key="10">
    <source>
        <dbReference type="Proteomes" id="UP000472755"/>
    </source>
</evidence>
<feature type="transmembrane region" description="Helical" evidence="7">
    <location>
        <begin position="12"/>
        <end position="32"/>
    </location>
</feature>
<proteinExistence type="inferred from homology"/>
<dbReference type="RefSeq" id="WP_172725850.1">
    <property type="nucleotide sequence ID" value="NZ_WMZN01000001.1"/>
</dbReference>
<feature type="transmembrane region" description="Helical" evidence="7">
    <location>
        <begin position="111"/>
        <end position="134"/>
    </location>
</feature>
<protein>
    <submittedName>
        <fullName evidence="9">ABC transporter permease subunit</fullName>
    </submittedName>
</protein>
<name>A0A6L6LMC8_9FIRM</name>
<reference evidence="9 10" key="1">
    <citation type="journal article" date="2019" name="Nat. Med.">
        <title>A library of human gut bacterial isolates paired with longitudinal multiomics data enables mechanistic microbiome research.</title>
        <authorList>
            <person name="Poyet M."/>
            <person name="Groussin M."/>
            <person name="Gibbons S.M."/>
            <person name="Avila-Pacheco J."/>
            <person name="Jiang X."/>
            <person name="Kearney S.M."/>
            <person name="Perrotta A.R."/>
            <person name="Berdy B."/>
            <person name="Zhao S."/>
            <person name="Lieberman T.D."/>
            <person name="Swanson P.K."/>
            <person name="Smith M."/>
            <person name="Roesemann S."/>
            <person name="Alexander J.E."/>
            <person name="Rich S.A."/>
            <person name="Livny J."/>
            <person name="Vlamakis H."/>
            <person name="Clish C."/>
            <person name="Bullock K."/>
            <person name="Deik A."/>
            <person name="Scott J."/>
            <person name="Pierce K.A."/>
            <person name="Xavier R.J."/>
            <person name="Alm E.J."/>
        </authorList>
    </citation>
    <scope>NUCLEOTIDE SEQUENCE [LARGE SCALE GENOMIC DNA]</scope>
    <source>
        <strain evidence="9 10">BIOML-A4</strain>
    </source>
</reference>
<comment type="similarity">
    <text evidence="7">Belongs to the binding-protein-dependent transport system permease family.</text>
</comment>
<evidence type="ECO:0000256" key="6">
    <source>
        <dbReference type="ARBA" id="ARBA00023136"/>
    </source>
</evidence>
<comment type="subcellular location">
    <subcellularLocation>
        <location evidence="1 7">Cell membrane</location>
        <topology evidence="1 7">Multi-pass membrane protein</topology>
    </subcellularLocation>
</comment>
<dbReference type="Proteomes" id="UP000472755">
    <property type="component" value="Unassembled WGS sequence"/>
</dbReference>
<keyword evidence="5 7" id="KW-1133">Transmembrane helix</keyword>
<dbReference type="PROSITE" id="PS50928">
    <property type="entry name" value="ABC_TM1"/>
    <property type="match status" value="1"/>
</dbReference>
<feature type="transmembrane region" description="Helical" evidence="7">
    <location>
        <begin position="78"/>
        <end position="99"/>
    </location>
</feature>
<feature type="domain" description="ABC transmembrane type-1" evidence="8">
    <location>
        <begin position="74"/>
        <end position="292"/>
    </location>
</feature>
<feature type="transmembrane region" description="Helical" evidence="7">
    <location>
        <begin position="278"/>
        <end position="296"/>
    </location>
</feature>
<evidence type="ECO:0000256" key="1">
    <source>
        <dbReference type="ARBA" id="ARBA00004651"/>
    </source>
</evidence>
<evidence type="ECO:0000313" key="9">
    <source>
        <dbReference type="EMBL" id="MTS25875.1"/>
    </source>
</evidence>
<dbReference type="PANTHER" id="PTHR30193">
    <property type="entry name" value="ABC TRANSPORTER PERMEASE PROTEIN"/>
    <property type="match status" value="1"/>
</dbReference>
<evidence type="ECO:0000259" key="8">
    <source>
        <dbReference type="PROSITE" id="PS50928"/>
    </source>
</evidence>
<keyword evidence="3" id="KW-1003">Cell membrane</keyword>
<dbReference type="AlphaFoldDB" id="A0A6L6LMC8"/>
<dbReference type="InterPro" id="IPR051393">
    <property type="entry name" value="ABC_transporter_permease"/>
</dbReference>
<sequence>MSEKTLRKVKRQLPLYLMALPGLIYLLINNYIPMSGLVVAFKNFNFKDGIYSSPWCGLQNFKYLFSTSTSFVITRNTLLYNLVFIVLNTVVAIAIAILLNEIKNRFFVKSFQTVILLPYLLSIIIIGYLVYAFLSNDTGFVNTQILRPMGKEAINWYTTPQYWPFILVFVNTLKNFGFLAIIYYATVISISGEYYEAAQLDGAGKFKQIWYITLPFLKPTVIMMVLLAIGRIFFSDFGLFYQVPQNSGALFSVTNTIDTYVYRALIQLGDVGMASAAGVYQSIVGFVLILITNLIVRKISPENALF</sequence>
<dbReference type="Pfam" id="PF00528">
    <property type="entry name" value="BPD_transp_1"/>
    <property type="match status" value="1"/>
</dbReference>
<comment type="caution">
    <text evidence="9">The sequence shown here is derived from an EMBL/GenBank/DDBJ whole genome shotgun (WGS) entry which is preliminary data.</text>
</comment>